<dbReference type="HOGENOM" id="CLU_3344228_0_0_6"/>
<accession>A0A0C5VK78</accession>
<name>A0A0C5VK78_9GAMM</name>
<dbReference type="EMBL" id="CP007142">
    <property type="protein sequence ID" value="AJQ95097.1"/>
    <property type="molecule type" value="Genomic_DNA"/>
</dbReference>
<proteinExistence type="predicted"/>
<keyword evidence="2" id="KW-1185">Reference proteome</keyword>
<organism evidence="1 2">
    <name type="scientific">Gynuella sunshinyii YC6258</name>
    <dbReference type="NCBI Taxonomy" id="1445510"/>
    <lineage>
        <taxon>Bacteria</taxon>
        <taxon>Pseudomonadati</taxon>
        <taxon>Pseudomonadota</taxon>
        <taxon>Gammaproteobacteria</taxon>
        <taxon>Oceanospirillales</taxon>
        <taxon>Saccharospirillaceae</taxon>
        <taxon>Gynuella</taxon>
    </lineage>
</organism>
<dbReference type="AlphaFoldDB" id="A0A0C5VK78"/>
<dbReference type="KEGG" id="gsn:YC6258_03061"/>
<gene>
    <name evidence="1" type="ORF">YC6258_03061</name>
</gene>
<evidence type="ECO:0000313" key="1">
    <source>
        <dbReference type="EMBL" id="AJQ95097.1"/>
    </source>
</evidence>
<protein>
    <submittedName>
        <fullName evidence="1">Uncharacterized protein</fullName>
    </submittedName>
</protein>
<dbReference type="Proteomes" id="UP000032266">
    <property type="component" value="Chromosome"/>
</dbReference>
<dbReference type="STRING" id="1445510.YC6258_03061"/>
<evidence type="ECO:0000313" key="2">
    <source>
        <dbReference type="Proteomes" id="UP000032266"/>
    </source>
</evidence>
<reference evidence="1 2" key="1">
    <citation type="submission" date="2014-01" db="EMBL/GenBank/DDBJ databases">
        <title>Full genme sequencing of cellulolytic bacterium Gynuella sunshinyii YC6258T gen. nov., sp. nov.</title>
        <authorList>
            <person name="Khan H."/>
            <person name="Chung E.J."/>
            <person name="Chung Y.R."/>
        </authorList>
    </citation>
    <scope>NUCLEOTIDE SEQUENCE [LARGE SCALE GENOMIC DNA]</scope>
    <source>
        <strain evidence="1 2">YC6258</strain>
    </source>
</reference>
<sequence length="37" mass="4385">MVGWYLCLVENSKNFDQYGPAFIDGKKLYVREILFNI</sequence>